<keyword evidence="1" id="KW-0472">Membrane</keyword>
<feature type="transmembrane region" description="Helical" evidence="1">
    <location>
        <begin position="196"/>
        <end position="214"/>
    </location>
</feature>
<comment type="caution">
    <text evidence="2">The sequence shown here is derived from an EMBL/GenBank/DDBJ whole genome shotgun (WGS) entry which is preliminary data.</text>
</comment>
<feature type="transmembrane region" description="Helical" evidence="1">
    <location>
        <begin position="126"/>
        <end position="146"/>
    </location>
</feature>
<evidence type="ECO:0000313" key="2">
    <source>
        <dbReference type="EMBL" id="OLN33922.1"/>
    </source>
</evidence>
<accession>A0A1Q8R2U3</accession>
<evidence type="ECO:0000256" key="1">
    <source>
        <dbReference type="SAM" id="Phobius"/>
    </source>
</evidence>
<evidence type="ECO:0000313" key="3">
    <source>
        <dbReference type="Proteomes" id="UP000186102"/>
    </source>
</evidence>
<organism evidence="2 3">
    <name type="scientific">Desulfosporosinus metallidurans</name>
    <dbReference type="NCBI Taxonomy" id="1888891"/>
    <lineage>
        <taxon>Bacteria</taxon>
        <taxon>Bacillati</taxon>
        <taxon>Bacillota</taxon>
        <taxon>Clostridia</taxon>
        <taxon>Eubacteriales</taxon>
        <taxon>Desulfitobacteriaceae</taxon>
        <taxon>Desulfosporosinus</taxon>
    </lineage>
</organism>
<keyword evidence="1" id="KW-1133">Transmembrane helix</keyword>
<dbReference type="AlphaFoldDB" id="A0A1Q8R2U3"/>
<proteinExistence type="predicted"/>
<evidence type="ECO:0008006" key="4">
    <source>
        <dbReference type="Google" id="ProtNLM"/>
    </source>
</evidence>
<reference evidence="2 3" key="1">
    <citation type="submission" date="2016-09" db="EMBL/GenBank/DDBJ databases">
        <title>Complete genome of Desulfosporosinus sp. OL.</title>
        <authorList>
            <person name="Mardanov A."/>
            <person name="Beletsky A."/>
            <person name="Panova A."/>
            <person name="Karnachuk O."/>
            <person name="Ravin N."/>
        </authorList>
    </citation>
    <scope>NUCLEOTIDE SEQUENCE [LARGE SCALE GENOMIC DNA]</scope>
    <source>
        <strain evidence="2 3">OL</strain>
    </source>
</reference>
<dbReference type="InterPro" id="IPR051533">
    <property type="entry name" value="WaaL-like"/>
</dbReference>
<gene>
    <name evidence="2" type="ORF">DSOL_0100</name>
</gene>
<dbReference type="PANTHER" id="PTHR37422">
    <property type="entry name" value="TEICHURONIC ACID BIOSYNTHESIS PROTEIN TUAE"/>
    <property type="match status" value="1"/>
</dbReference>
<feature type="transmembrane region" description="Helical" evidence="1">
    <location>
        <begin position="158"/>
        <end position="176"/>
    </location>
</feature>
<name>A0A1Q8R2U3_9FIRM</name>
<keyword evidence="1" id="KW-0812">Transmembrane</keyword>
<dbReference type="OrthoDB" id="1789449at2"/>
<dbReference type="RefSeq" id="WP_075362944.1">
    <property type="nucleotide sequence ID" value="NZ_MLBF01000001.1"/>
</dbReference>
<feature type="transmembrane region" description="Helical" evidence="1">
    <location>
        <begin position="17"/>
        <end position="34"/>
    </location>
</feature>
<dbReference type="STRING" id="1888891.DSOL_0100"/>
<dbReference type="Proteomes" id="UP000186102">
    <property type="component" value="Unassembled WGS sequence"/>
</dbReference>
<feature type="transmembrane region" description="Helical" evidence="1">
    <location>
        <begin position="40"/>
        <end position="57"/>
    </location>
</feature>
<feature type="transmembrane region" description="Helical" evidence="1">
    <location>
        <begin position="69"/>
        <end position="89"/>
    </location>
</feature>
<dbReference type="EMBL" id="MLBF01000001">
    <property type="protein sequence ID" value="OLN33922.1"/>
    <property type="molecule type" value="Genomic_DNA"/>
</dbReference>
<protein>
    <recommendedName>
        <fullName evidence="4">O-antigen ligase</fullName>
    </recommendedName>
</protein>
<feature type="transmembrane region" description="Helical" evidence="1">
    <location>
        <begin position="242"/>
        <end position="260"/>
    </location>
</feature>
<dbReference type="PANTHER" id="PTHR37422:SF23">
    <property type="entry name" value="TEICHURONIC ACID BIOSYNTHESIS PROTEIN TUAE"/>
    <property type="match status" value="1"/>
</dbReference>
<feature type="transmembrane region" description="Helical" evidence="1">
    <location>
        <begin position="323"/>
        <end position="347"/>
    </location>
</feature>
<keyword evidence="3" id="KW-1185">Reference proteome</keyword>
<sequence>MIGSTLQKQVSRARSNTARPLALFLTFCVVAHGLYFPQEWIIFGFALSGYFFLAYSYRRFKLDTGTSTAFGLTDALLLGMFFLSIFGVLHPVKVKDGLIEALRWGIFWLAYRLGNRISSDETAKEYLVQSIEWLAFVVAIVGWLPWVSKVAGRLSSVFGYPNATAAFLGAALLLYPRRLSVKIFLGISLLSTGSRAGVGLFLAAFGGQQLLFWLRSHRRSPILAIRQRLQTRGKGTGQRLRNLWVISLGVTGTVFMLLYYKPAWENLTAWGFSSSSWQERLAYFQDGINLAWQAGGYPRAGGWMAFPTVQHVPYWTADPHSSLIHILLNQGVLGILSLGIWGCYLLVHVWKTWKKKLPKAQLQVGGALLFLALHSLVDADFSFGALGFLFWLLFGSFRQRNEYPNPLLLKRDKLAINLSSKGALGLSLILCLACGNALVNPSLLEKEKSWNTQARHWSEQDPDQSIVLWNRSLNWDQTQIGTRREQAELLLRQGDINSGLKAVEEVLHWQPLDLEAYEWAQSAVWDAAEVQRHTQRETATVFYHWVEDVPQKIEKKVNNLTVAERLLWKNYRSFLPTEHIKLLADYARRRQLTQPPPRT</sequence>
<feature type="transmembrane region" description="Helical" evidence="1">
    <location>
        <begin position="368"/>
        <end position="394"/>
    </location>
</feature>